<evidence type="ECO:0000256" key="5">
    <source>
        <dbReference type="SAM" id="MobiDB-lite"/>
    </source>
</evidence>
<keyword evidence="3" id="KW-0408">Iron</keyword>
<feature type="region of interest" description="Disordered" evidence="5">
    <location>
        <begin position="1"/>
        <end position="109"/>
    </location>
</feature>
<gene>
    <name evidence="7" type="primary">Necator_chrV.g17404</name>
    <name evidence="7" type="ORF">RB195_012614</name>
</gene>
<organism evidence="7 8">
    <name type="scientific">Necator americanus</name>
    <name type="common">Human hookworm</name>
    <dbReference type="NCBI Taxonomy" id="51031"/>
    <lineage>
        <taxon>Eukaryota</taxon>
        <taxon>Metazoa</taxon>
        <taxon>Ecdysozoa</taxon>
        <taxon>Nematoda</taxon>
        <taxon>Chromadorea</taxon>
        <taxon>Rhabditida</taxon>
        <taxon>Rhabditina</taxon>
        <taxon>Rhabditomorpha</taxon>
        <taxon>Strongyloidea</taxon>
        <taxon>Ancylostomatidae</taxon>
        <taxon>Bunostominae</taxon>
        <taxon>Necator</taxon>
    </lineage>
</organism>
<dbReference type="InterPro" id="IPR000971">
    <property type="entry name" value="Globin"/>
</dbReference>
<dbReference type="PROSITE" id="PS01033">
    <property type="entry name" value="GLOBIN"/>
    <property type="match status" value="1"/>
</dbReference>
<dbReference type="InterPro" id="IPR044399">
    <property type="entry name" value="Mb-like_M"/>
</dbReference>
<dbReference type="InterPro" id="IPR050532">
    <property type="entry name" value="Globin-like_OT"/>
</dbReference>
<protein>
    <recommendedName>
        <fullName evidence="6">Globin domain-containing protein</fullName>
    </recommendedName>
</protein>
<feature type="domain" description="Globin" evidence="6">
    <location>
        <begin position="188"/>
        <end position="339"/>
    </location>
</feature>
<comment type="similarity">
    <text evidence="4">Belongs to the globin family.</text>
</comment>
<dbReference type="CDD" id="cd01040">
    <property type="entry name" value="Mb-like"/>
    <property type="match status" value="1"/>
</dbReference>
<evidence type="ECO:0000313" key="7">
    <source>
        <dbReference type="EMBL" id="KAK6753118.1"/>
    </source>
</evidence>
<dbReference type="Proteomes" id="UP001303046">
    <property type="component" value="Unassembled WGS sequence"/>
</dbReference>
<keyword evidence="1 4" id="KW-0349">Heme</keyword>
<name>A0ABR1DRS4_NECAM</name>
<evidence type="ECO:0000256" key="4">
    <source>
        <dbReference type="RuleBase" id="RU000356"/>
    </source>
</evidence>
<dbReference type="SUPFAM" id="SSF46458">
    <property type="entry name" value="Globin-like"/>
    <property type="match status" value="1"/>
</dbReference>
<feature type="compositionally biased region" description="Low complexity" evidence="5">
    <location>
        <begin position="91"/>
        <end position="100"/>
    </location>
</feature>
<comment type="caution">
    <text evidence="7">The sequence shown here is derived from an EMBL/GenBank/DDBJ whole genome shotgun (WGS) entry which is preliminary data.</text>
</comment>
<feature type="compositionally biased region" description="Polar residues" evidence="5">
    <location>
        <begin position="146"/>
        <end position="162"/>
    </location>
</feature>
<keyword evidence="8" id="KW-1185">Reference proteome</keyword>
<evidence type="ECO:0000256" key="3">
    <source>
        <dbReference type="ARBA" id="ARBA00023004"/>
    </source>
</evidence>
<feature type="compositionally biased region" description="Basic and acidic residues" evidence="5">
    <location>
        <begin position="70"/>
        <end position="90"/>
    </location>
</feature>
<evidence type="ECO:0000256" key="2">
    <source>
        <dbReference type="ARBA" id="ARBA00022723"/>
    </source>
</evidence>
<keyword evidence="4" id="KW-0813">Transport</keyword>
<dbReference type="InterPro" id="IPR012292">
    <property type="entry name" value="Globin/Proto"/>
</dbReference>
<evidence type="ECO:0000259" key="6">
    <source>
        <dbReference type="PROSITE" id="PS01033"/>
    </source>
</evidence>
<evidence type="ECO:0000313" key="8">
    <source>
        <dbReference type="Proteomes" id="UP001303046"/>
    </source>
</evidence>
<accession>A0ABR1DRS4</accession>
<dbReference type="PANTHER" id="PTHR46458:SF8">
    <property type="entry name" value="GLOBIN-LIKE PROTEIN 6"/>
    <property type="match status" value="1"/>
</dbReference>
<feature type="region of interest" description="Disordered" evidence="5">
    <location>
        <begin position="144"/>
        <end position="176"/>
    </location>
</feature>
<dbReference type="Pfam" id="PF00042">
    <property type="entry name" value="Globin"/>
    <property type="match status" value="1"/>
</dbReference>
<evidence type="ECO:0000256" key="1">
    <source>
        <dbReference type="ARBA" id="ARBA00022617"/>
    </source>
</evidence>
<proteinExistence type="inferred from homology"/>
<dbReference type="EMBL" id="JAVFWL010000005">
    <property type="protein sequence ID" value="KAK6753118.1"/>
    <property type="molecule type" value="Genomic_DNA"/>
</dbReference>
<dbReference type="InterPro" id="IPR009050">
    <property type="entry name" value="Globin-like_sf"/>
</dbReference>
<dbReference type="PANTHER" id="PTHR46458">
    <property type="entry name" value="BLR2807 PROTEIN"/>
    <property type="match status" value="1"/>
</dbReference>
<reference evidence="7 8" key="1">
    <citation type="submission" date="2023-08" db="EMBL/GenBank/DDBJ databases">
        <title>A Necator americanus chromosomal reference genome.</title>
        <authorList>
            <person name="Ilik V."/>
            <person name="Petrzelkova K.J."/>
            <person name="Pardy F."/>
            <person name="Fuh T."/>
            <person name="Niatou-Singa F.S."/>
            <person name="Gouil Q."/>
            <person name="Baker L."/>
            <person name="Ritchie M.E."/>
            <person name="Jex A.R."/>
            <person name="Gazzola D."/>
            <person name="Li H."/>
            <person name="Toshio Fujiwara R."/>
            <person name="Zhan B."/>
            <person name="Aroian R.V."/>
            <person name="Pafco B."/>
            <person name="Schwarz E.M."/>
        </authorList>
    </citation>
    <scope>NUCLEOTIDE SEQUENCE [LARGE SCALE GENOMIC DNA]</scope>
    <source>
        <strain evidence="7 8">Aroian</strain>
        <tissue evidence="7">Whole animal</tissue>
    </source>
</reference>
<dbReference type="Gene3D" id="1.10.490.10">
    <property type="entry name" value="Globins"/>
    <property type="match status" value="1"/>
</dbReference>
<sequence length="384" mass="42334">MGNQSAKPSPPRGVVGSKSHQTFLHIEEPHAVPRSISALPSLETPRRSKNSHGPHETFSRSESFSSASDQHFDDPSRDDTKELSSEEASSRSRASSCAEATTPRSQLSVCRTHSTGIGISNMHKDGALNHKSVSSVHLPEKAVVKSASTKSAKNGVSPLRSQLSKEKATSSSSHAIQTSMPLVSTSLCLTSAQILLVRKTWAHARNQGSLEPALSIFRNSFFKNSEIRTIMMHGAKNAGHERLKKHAQAFTAIMDDLIANLDSANATVAAMRDAGEKHVFPTRDQYGCPFRATLIDQFASAMIERTLEWGEKKDRTEITQMAWTKIVLFVCEQIKEGFHDEMKRQRRVRPRQLGTRSDYASLSEVSTPPKSTGEIKRFNTVDNL</sequence>
<keyword evidence="2" id="KW-0479">Metal-binding</keyword>
<keyword evidence="4" id="KW-0561">Oxygen transport</keyword>